<sequence>MAYILFYQKSHEESDRVAPHRLPRNMISIHEYPRQQNVAVAYFQNSGYPPCHLPVDNDIPPIISHENVLALNIPHAWKPTLAHREPSAGRTCNAPPRGTWGAVCSCLSAMASSIRFSVSKRTPYHPTDHLFHRPKKTKLFSSRLPTTLPR</sequence>
<gene>
    <name evidence="1" type="ORF">OOU_Y34scaffold00150g2</name>
</gene>
<reference evidence="1" key="1">
    <citation type="journal article" date="2012" name="PLoS Genet.">
        <title>Comparative analysis of the genomes of two field isolates of the rice blast fungus Magnaporthe oryzae.</title>
        <authorList>
            <person name="Xue M."/>
            <person name="Yang J."/>
            <person name="Li Z."/>
            <person name="Hu S."/>
            <person name="Yao N."/>
            <person name="Dean R.A."/>
            <person name="Zhao W."/>
            <person name="Shen M."/>
            <person name="Zhang H."/>
            <person name="Li C."/>
            <person name="Liu L."/>
            <person name="Cao L."/>
            <person name="Xu X."/>
            <person name="Xing Y."/>
            <person name="Hsiang T."/>
            <person name="Zhang Z."/>
            <person name="Xu J.R."/>
            <person name="Peng Y.L."/>
        </authorList>
    </citation>
    <scope>NUCLEOTIDE SEQUENCE</scope>
    <source>
        <strain evidence="1">Y34</strain>
    </source>
</reference>
<protein>
    <submittedName>
        <fullName evidence="1">Uncharacterized protein</fullName>
    </submittedName>
</protein>
<evidence type="ECO:0000313" key="1">
    <source>
        <dbReference type="EMBL" id="ELQ43455.1"/>
    </source>
</evidence>
<dbReference type="AlphaFoldDB" id="A0AA97P7J0"/>
<accession>A0AA97P7J0</accession>
<proteinExistence type="predicted"/>
<dbReference type="EMBL" id="JH792986">
    <property type="protein sequence ID" value="ELQ43455.1"/>
    <property type="molecule type" value="Genomic_DNA"/>
</dbReference>
<organism evidence="1">
    <name type="scientific">Pyricularia oryzae (strain Y34)</name>
    <name type="common">Rice blast fungus</name>
    <name type="synonym">Magnaporthe oryzae</name>
    <dbReference type="NCBI Taxonomy" id="1143189"/>
    <lineage>
        <taxon>Eukaryota</taxon>
        <taxon>Fungi</taxon>
        <taxon>Dikarya</taxon>
        <taxon>Ascomycota</taxon>
        <taxon>Pezizomycotina</taxon>
        <taxon>Sordariomycetes</taxon>
        <taxon>Sordariomycetidae</taxon>
        <taxon>Magnaporthales</taxon>
        <taxon>Pyriculariaceae</taxon>
        <taxon>Pyricularia</taxon>
    </lineage>
</organism>
<name>A0AA97P7J0_PYRO3</name>
<dbReference type="Proteomes" id="UP000011086">
    <property type="component" value="Unassembled WGS sequence"/>
</dbReference>